<dbReference type="Pfam" id="PF03466">
    <property type="entry name" value="LysR_substrate"/>
    <property type="match status" value="1"/>
</dbReference>
<dbReference type="Gene3D" id="1.10.10.10">
    <property type="entry name" value="Winged helix-like DNA-binding domain superfamily/Winged helix DNA-binding domain"/>
    <property type="match status" value="1"/>
</dbReference>
<dbReference type="SUPFAM" id="SSF53850">
    <property type="entry name" value="Periplasmic binding protein-like II"/>
    <property type="match status" value="1"/>
</dbReference>
<keyword evidence="3" id="KW-0238">DNA-binding</keyword>
<dbReference type="InterPro" id="IPR036390">
    <property type="entry name" value="WH_DNA-bd_sf"/>
</dbReference>
<dbReference type="GO" id="GO:0003677">
    <property type="term" value="F:DNA binding"/>
    <property type="evidence" value="ECO:0007669"/>
    <property type="project" value="UniProtKB-KW"/>
</dbReference>
<dbReference type="InterPro" id="IPR050950">
    <property type="entry name" value="HTH-type_LysR_regulators"/>
</dbReference>
<dbReference type="GO" id="GO:0005829">
    <property type="term" value="C:cytosol"/>
    <property type="evidence" value="ECO:0007669"/>
    <property type="project" value="TreeGrafter"/>
</dbReference>
<organism evidence="6 7">
    <name type="scientific">Pseudoduganella aquatica</name>
    <dbReference type="NCBI Taxonomy" id="2660641"/>
    <lineage>
        <taxon>Bacteria</taxon>
        <taxon>Pseudomonadati</taxon>
        <taxon>Pseudomonadota</taxon>
        <taxon>Betaproteobacteria</taxon>
        <taxon>Burkholderiales</taxon>
        <taxon>Oxalobacteraceae</taxon>
        <taxon>Telluria group</taxon>
        <taxon>Pseudoduganella</taxon>
    </lineage>
</organism>
<dbReference type="InterPro" id="IPR005119">
    <property type="entry name" value="LysR_subst-bd"/>
</dbReference>
<evidence type="ECO:0000313" key="6">
    <source>
        <dbReference type="EMBL" id="MYN09678.1"/>
    </source>
</evidence>
<dbReference type="InterPro" id="IPR000847">
    <property type="entry name" value="LysR_HTH_N"/>
</dbReference>
<dbReference type="Gene3D" id="3.40.190.290">
    <property type="match status" value="1"/>
</dbReference>
<evidence type="ECO:0000256" key="3">
    <source>
        <dbReference type="ARBA" id="ARBA00023125"/>
    </source>
</evidence>
<dbReference type="RefSeq" id="WP_161073979.1">
    <property type="nucleotide sequence ID" value="NZ_WWCU01000026.1"/>
</dbReference>
<dbReference type="PROSITE" id="PS50931">
    <property type="entry name" value="HTH_LYSR"/>
    <property type="match status" value="1"/>
</dbReference>
<dbReference type="AlphaFoldDB" id="A0A7X4HEB8"/>
<keyword evidence="4" id="KW-0804">Transcription</keyword>
<protein>
    <submittedName>
        <fullName evidence="6">LysR family transcriptional regulator</fullName>
    </submittedName>
</protein>
<keyword evidence="7" id="KW-1185">Reference proteome</keyword>
<dbReference type="GO" id="GO:0003700">
    <property type="term" value="F:DNA-binding transcription factor activity"/>
    <property type="evidence" value="ECO:0007669"/>
    <property type="project" value="InterPro"/>
</dbReference>
<name>A0A7X4HEB8_9BURK</name>
<dbReference type="EMBL" id="WWCU01000026">
    <property type="protein sequence ID" value="MYN09678.1"/>
    <property type="molecule type" value="Genomic_DNA"/>
</dbReference>
<comment type="caution">
    <text evidence="6">The sequence shown here is derived from an EMBL/GenBank/DDBJ whole genome shotgun (WGS) entry which is preliminary data.</text>
</comment>
<reference evidence="6 7" key="1">
    <citation type="submission" date="2019-12" db="EMBL/GenBank/DDBJ databases">
        <title>Novel species isolated from a subtropical stream in China.</title>
        <authorList>
            <person name="Lu H."/>
        </authorList>
    </citation>
    <scope>NUCLEOTIDE SEQUENCE [LARGE SCALE GENOMIC DNA]</scope>
    <source>
        <strain evidence="6 7">FT127W</strain>
    </source>
</reference>
<dbReference type="CDD" id="cd08421">
    <property type="entry name" value="PBP2_LTTR_like_1"/>
    <property type="match status" value="1"/>
</dbReference>
<evidence type="ECO:0000259" key="5">
    <source>
        <dbReference type="PROSITE" id="PS50931"/>
    </source>
</evidence>
<proteinExistence type="inferred from homology"/>
<dbReference type="FunFam" id="1.10.10.10:FF:000001">
    <property type="entry name" value="LysR family transcriptional regulator"/>
    <property type="match status" value="1"/>
</dbReference>
<dbReference type="PANTHER" id="PTHR30419">
    <property type="entry name" value="HTH-TYPE TRANSCRIPTIONAL REGULATOR YBHD"/>
    <property type="match status" value="1"/>
</dbReference>
<gene>
    <name evidence="6" type="ORF">GTP77_20360</name>
</gene>
<evidence type="ECO:0000256" key="2">
    <source>
        <dbReference type="ARBA" id="ARBA00023015"/>
    </source>
</evidence>
<evidence type="ECO:0000313" key="7">
    <source>
        <dbReference type="Proteomes" id="UP000450676"/>
    </source>
</evidence>
<accession>A0A7X4HEB8</accession>
<keyword evidence="2" id="KW-0805">Transcription regulation</keyword>
<evidence type="ECO:0000256" key="4">
    <source>
        <dbReference type="ARBA" id="ARBA00023163"/>
    </source>
</evidence>
<sequence>MLFDLTDLRLFIHIAELKSLTRSAERMHMSLAAASNRVKELEARFGTRLLYRENKGVQLSPAGETLLAHAQQFMQMVERLKSEMQQYNNGIKGHIRIFANTTAVTEFMPEVLGRFLGVHPQVNVALEERLNQDIVRGVQEGTADIGIAAGPVQGAGLEIIPFSTDRLVLATAQDHPLATRGQIGFAETLDYQHIGLHEGSTLQHFLARAAHEAGQRLQLRIQVRGFEAMCRMVENNVGVAILPHSSALRLSRSMKLALVELTEPWAVRERSVVVQKLDALPLYARELVDFICTMEAEHGGLRGTTGTLRA</sequence>
<dbReference type="PANTHER" id="PTHR30419:SF2">
    <property type="entry name" value="LYSR FAMILY TRANSCRIPTIONAL REGULATOR"/>
    <property type="match status" value="1"/>
</dbReference>
<dbReference type="InterPro" id="IPR036388">
    <property type="entry name" value="WH-like_DNA-bd_sf"/>
</dbReference>
<dbReference type="Proteomes" id="UP000450676">
    <property type="component" value="Unassembled WGS sequence"/>
</dbReference>
<dbReference type="Pfam" id="PF00126">
    <property type="entry name" value="HTH_1"/>
    <property type="match status" value="1"/>
</dbReference>
<dbReference type="SUPFAM" id="SSF46785">
    <property type="entry name" value="Winged helix' DNA-binding domain"/>
    <property type="match status" value="1"/>
</dbReference>
<evidence type="ECO:0000256" key="1">
    <source>
        <dbReference type="ARBA" id="ARBA00009437"/>
    </source>
</evidence>
<comment type="similarity">
    <text evidence="1">Belongs to the LysR transcriptional regulatory family.</text>
</comment>
<feature type="domain" description="HTH lysR-type" evidence="5">
    <location>
        <begin position="3"/>
        <end position="60"/>
    </location>
</feature>